<keyword evidence="2" id="KW-1185">Reference proteome</keyword>
<gene>
    <name evidence="1" type="ORF">PPACK8108_LOCUS10577</name>
</gene>
<sequence>MSNLNGHHANGKKWSKTAAHFTALEGWKTVTQPLTSNWIKEKDNISTNAKLATLDTKRLRITRHSEVWNELSIWCSQAVAEKVYLGF</sequence>
<dbReference type="EMBL" id="CALTRL010002359">
    <property type="protein sequence ID" value="CAH7675559.1"/>
    <property type="molecule type" value="Genomic_DNA"/>
</dbReference>
<dbReference type="AlphaFoldDB" id="A0AAV0B0L9"/>
<evidence type="ECO:0000313" key="2">
    <source>
        <dbReference type="Proteomes" id="UP001153365"/>
    </source>
</evidence>
<protein>
    <submittedName>
        <fullName evidence="1">Expressed protein</fullName>
    </submittedName>
</protein>
<reference evidence="1" key="1">
    <citation type="submission" date="2022-06" db="EMBL/GenBank/DDBJ databases">
        <authorList>
            <consortium name="SYNGENTA / RWTH Aachen University"/>
        </authorList>
    </citation>
    <scope>NUCLEOTIDE SEQUENCE</scope>
</reference>
<organism evidence="1 2">
    <name type="scientific">Phakopsora pachyrhizi</name>
    <name type="common">Asian soybean rust disease fungus</name>
    <dbReference type="NCBI Taxonomy" id="170000"/>
    <lineage>
        <taxon>Eukaryota</taxon>
        <taxon>Fungi</taxon>
        <taxon>Dikarya</taxon>
        <taxon>Basidiomycota</taxon>
        <taxon>Pucciniomycotina</taxon>
        <taxon>Pucciniomycetes</taxon>
        <taxon>Pucciniales</taxon>
        <taxon>Phakopsoraceae</taxon>
        <taxon>Phakopsora</taxon>
    </lineage>
</organism>
<comment type="caution">
    <text evidence="1">The sequence shown here is derived from an EMBL/GenBank/DDBJ whole genome shotgun (WGS) entry which is preliminary data.</text>
</comment>
<proteinExistence type="predicted"/>
<accession>A0AAV0B0L9</accession>
<evidence type="ECO:0000313" key="1">
    <source>
        <dbReference type="EMBL" id="CAH7675559.1"/>
    </source>
</evidence>
<dbReference type="Proteomes" id="UP001153365">
    <property type="component" value="Unassembled WGS sequence"/>
</dbReference>
<name>A0AAV0B0L9_PHAPC</name>